<keyword evidence="4 10" id="KW-0378">Hydrolase</keyword>
<evidence type="ECO:0000256" key="10">
    <source>
        <dbReference type="RuleBase" id="RU368063"/>
    </source>
</evidence>
<dbReference type="Gene3D" id="2.20.28.10">
    <property type="match status" value="1"/>
</dbReference>
<keyword evidence="3 9" id="KW-0547">Nucleotide-binding</keyword>
<evidence type="ECO:0000256" key="6">
    <source>
        <dbReference type="ARBA" id="ARBA00022840"/>
    </source>
</evidence>
<keyword evidence="13" id="KW-1185">Reference proteome</keyword>
<evidence type="ECO:0000256" key="4">
    <source>
        <dbReference type="ARBA" id="ARBA00022801"/>
    </source>
</evidence>
<dbReference type="PRINTS" id="PR01657">
    <property type="entry name" value="MCMFAMILY"/>
</dbReference>
<dbReference type="EC" id="3.6.4.12" evidence="10"/>
<dbReference type="InterPro" id="IPR027417">
    <property type="entry name" value="P-loop_NTPase"/>
</dbReference>
<evidence type="ECO:0000256" key="9">
    <source>
        <dbReference type="RuleBase" id="RU004070"/>
    </source>
</evidence>
<keyword evidence="8 10" id="KW-0539">Nucleus</keyword>
<evidence type="ECO:0000313" key="12">
    <source>
        <dbReference type="EMBL" id="KAF7682931.1"/>
    </source>
</evidence>
<dbReference type="CDD" id="cd17756">
    <property type="entry name" value="MCM5"/>
    <property type="match status" value="1"/>
</dbReference>
<dbReference type="SUPFAM" id="SSF52540">
    <property type="entry name" value="P-loop containing nucleoside triphosphate hydrolases"/>
    <property type="match status" value="1"/>
</dbReference>
<protein>
    <recommendedName>
        <fullName evidence="10">DNA replication licensing factor MCM5</fullName>
        <ecNumber evidence="10">3.6.4.12</ecNumber>
    </recommendedName>
</protein>
<dbReference type="InterPro" id="IPR008048">
    <property type="entry name" value="MCM5"/>
</dbReference>
<evidence type="ECO:0000256" key="8">
    <source>
        <dbReference type="ARBA" id="ARBA00023242"/>
    </source>
</evidence>
<dbReference type="PANTHER" id="PTHR11630:SF42">
    <property type="entry name" value="DNA REPLICATION LICENSING FACTOR MCM5"/>
    <property type="match status" value="1"/>
</dbReference>
<dbReference type="InterPro" id="IPR031327">
    <property type="entry name" value="MCM"/>
</dbReference>
<comment type="subunit">
    <text evidence="10">Component of the MCM2-7 complex.</text>
</comment>
<dbReference type="PRINTS" id="PR01661">
    <property type="entry name" value="MCMPROTEIN5"/>
</dbReference>
<evidence type="ECO:0000256" key="5">
    <source>
        <dbReference type="ARBA" id="ARBA00022806"/>
    </source>
</evidence>
<sequence length="682" mass="76482">MSWDSQKIYSVDLITNDPVVNDQTLAKAFINFIESFRHGSAFLYRETLQNSIKLGTNTLTVQLEHLSQYDESTFQALLQRPEVLIGVFEKAIIEQYQLSPPTGIQLMFTSSQQFTSLRELEAAKANRIVRIQGIVVSASTVITKPKGVFLLCKNCLNSTIATDMIPRSCITPECPIDPFVILPEKSIVTDMQFIKIQERFEDIPVGEMPRHFMVVLEKGMVNTVIPGSKIEITGIYCIRSPSTKQSTSKPFIKAIGLSNKSEKNIKNFTEEEEEIFSNLARSNIYERITHSIAPSIFGHIDIKKALACMLFGGTRRILKDGVTLRGDINILLLGDPGVAKSQMLKFVERVSPVAIYTSGKGSSAAGLTASVIKNQSGEFYLEGGALVLADGGVCCIDEFDKMDENDRVAIHEAMEQQTISIAKAGITTVLNTRTSVLAAANPIFGRYDDLRTPAENIEFGATILSRFDCIFVMRDECNSEEDIKLAKHVLGIHKNNITSDISDDTIDINTLKRYIQYARTRVFPTLSSDAQKKLSLYYTHTRRDIRRLESTNHQRSTIPITIRQLEAIIRMSEALARMELSNICTEAHVEEAIRLFKVSTMNAVARGYYLEGMQRPEVMKEIEMVCSEIEKILPVGHSLRYDTLVDGLSRFKSESVVRAIQFMVNKGKLLMRDKGNWIARVP</sequence>
<dbReference type="Pfam" id="PF17207">
    <property type="entry name" value="MCM_OB"/>
    <property type="match status" value="1"/>
</dbReference>
<dbReference type="Gene3D" id="2.40.50.140">
    <property type="entry name" value="Nucleic acid-binding proteins"/>
    <property type="match status" value="1"/>
</dbReference>
<dbReference type="InterPro" id="IPR012340">
    <property type="entry name" value="NA-bd_OB-fold"/>
</dbReference>
<keyword evidence="10" id="KW-0131">Cell cycle</keyword>
<evidence type="ECO:0000256" key="3">
    <source>
        <dbReference type="ARBA" id="ARBA00022741"/>
    </source>
</evidence>
<keyword evidence="6 9" id="KW-0067">ATP-binding</keyword>
<evidence type="ECO:0000256" key="2">
    <source>
        <dbReference type="ARBA" id="ARBA00022705"/>
    </source>
</evidence>
<proteinExistence type="inferred from homology"/>
<comment type="function">
    <text evidence="10">Acts as component of the MCM2-7 complex (MCM complex) which is the replicative helicase essential for 'once per cell cycle' DNA replication initiation and elongation in eukaryotic cells. The active ATPase sites in the MCM2-7 ring are formed through the interaction surfaces of two neighboring subunits such that a critical structure of a conserved arginine finger motif is provided in trans relative to the ATP-binding site of the Walker A box of the adjacent subunit. The six ATPase active sites, however, are likely to contribute differentially to the complex helicase activity.</text>
</comment>
<gene>
    <name evidence="12" type="primary">MCM5</name>
    <name evidence="12" type="ORF">TCON_1859</name>
</gene>
<dbReference type="Gene3D" id="3.30.1640.10">
    <property type="entry name" value="mini-chromosome maintenance (MCM) complex, chain A, domain 1"/>
    <property type="match status" value="1"/>
</dbReference>
<evidence type="ECO:0000313" key="13">
    <source>
        <dbReference type="Proteomes" id="UP001516464"/>
    </source>
</evidence>
<comment type="similarity">
    <text evidence="9">Belongs to the MCM family.</text>
</comment>
<keyword evidence="7 9" id="KW-0238">DNA-binding</keyword>
<dbReference type="Pfam" id="PF00493">
    <property type="entry name" value="MCM"/>
    <property type="match status" value="1"/>
</dbReference>
<keyword evidence="5 10" id="KW-0347">Helicase</keyword>
<dbReference type="PROSITE" id="PS00847">
    <property type="entry name" value="MCM_1"/>
    <property type="match status" value="1"/>
</dbReference>
<dbReference type="SUPFAM" id="SSF50249">
    <property type="entry name" value="Nucleic acid-binding proteins"/>
    <property type="match status" value="1"/>
</dbReference>
<dbReference type="InterPro" id="IPR027925">
    <property type="entry name" value="MCM_N"/>
</dbReference>
<comment type="subcellular location">
    <subcellularLocation>
        <location evidence="1 10">Nucleus</location>
    </subcellularLocation>
</comment>
<dbReference type="Proteomes" id="UP001516464">
    <property type="component" value="Unassembled WGS sequence"/>
</dbReference>
<organism evidence="12 13">
    <name type="scientific">Astathelohania contejeani</name>
    <dbReference type="NCBI Taxonomy" id="164912"/>
    <lineage>
        <taxon>Eukaryota</taxon>
        <taxon>Fungi</taxon>
        <taxon>Fungi incertae sedis</taxon>
        <taxon>Microsporidia</taxon>
        <taxon>Astathelohaniidae</taxon>
        <taxon>Astathelohania</taxon>
    </lineage>
</organism>
<dbReference type="Gene3D" id="3.40.50.300">
    <property type="entry name" value="P-loop containing nucleotide triphosphate hydrolases"/>
    <property type="match status" value="1"/>
</dbReference>
<dbReference type="InterPro" id="IPR033762">
    <property type="entry name" value="MCM_OB"/>
</dbReference>
<evidence type="ECO:0000256" key="1">
    <source>
        <dbReference type="ARBA" id="ARBA00004123"/>
    </source>
</evidence>
<evidence type="ECO:0000256" key="7">
    <source>
        <dbReference type="ARBA" id="ARBA00023125"/>
    </source>
</evidence>
<accession>A0ABQ7HXN0</accession>
<comment type="caution">
    <text evidence="12">The sequence shown here is derived from an EMBL/GenBank/DDBJ whole genome shotgun (WGS) entry which is preliminary data.</text>
</comment>
<dbReference type="InterPro" id="IPR018525">
    <property type="entry name" value="MCM_CS"/>
</dbReference>
<dbReference type="SMART" id="SM00350">
    <property type="entry name" value="MCM"/>
    <property type="match status" value="1"/>
</dbReference>
<feature type="domain" description="MCM C-terminal AAA(+) ATPase" evidence="11">
    <location>
        <begin position="284"/>
        <end position="489"/>
    </location>
</feature>
<keyword evidence="2 10" id="KW-0235">DNA replication</keyword>
<dbReference type="Pfam" id="PF14551">
    <property type="entry name" value="MCM_N"/>
    <property type="match status" value="1"/>
</dbReference>
<name>A0ABQ7HXN0_9MICR</name>
<evidence type="ECO:0000259" key="11">
    <source>
        <dbReference type="PROSITE" id="PS50051"/>
    </source>
</evidence>
<dbReference type="PROSITE" id="PS50051">
    <property type="entry name" value="MCM_2"/>
    <property type="match status" value="1"/>
</dbReference>
<dbReference type="InterPro" id="IPR001208">
    <property type="entry name" value="MCM_dom"/>
</dbReference>
<dbReference type="PANTHER" id="PTHR11630">
    <property type="entry name" value="DNA REPLICATION LICENSING FACTOR MCM FAMILY MEMBER"/>
    <property type="match status" value="1"/>
</dbReference>
<reference evidence="12 13" key="1">
    <citation type="submission" date="2019-01" db="EMBL/GenBank/DDBJ databases">
        <title>Genomes sequencing and comparative genomics of infectious freshwater microsporidia, Cucumispora dikerogammari and Thelohania contejeani.</title>
        <authorList>
            <person name="Cormier A."/>
            <person name="Giraud I."/>
            <person name="Wattier R."/>
            <person name="Teixeira M."/>
            <person name="Grandjean F."/>
            <person name="Rigaud T."/>
            <person name="Cordaux R."/>
        </authorList>
    </citation>
    <scope>NUCLEOTIDE SEQUENCE [LARGE SCALE GENOMIC DNA]</scope>
    <source>
        <strain evidence="12">T1</strain>
        <tissue evidence="12">Spores</tissue>
    </source>
</reference>
<dbReference type="InterPro" id="IPR041562">
    <property type="entry name" value="MCM_lid"/>
</dbReference>
<dbReference type="Pfam" id="PF17855">
    <property type="entry name" value="MCM_lid"/>
    <property type="match status" value="1"/>
</dbReference>
<dbReference type="EMBL" id="SBIQ01000155">
    <property type="protein sequence ID" value="KAF7682931.1"/>
    <property type="molecule type" value="Genomic_DNA"/>
</dbReference>
<comment type="catalytic activity">
    <reaction evidence="10">
        <text>ATP + H2O = ADP + phosphate + H(+)</text>
        <dbReference type="Rhea" id="RHEA:13065"/>
        <dbReference type="ChEBI" id="CHEBI:15377"/>
        <dbReference type="ChEBI" id="CHEBI:15378"/>
        <dbReference type="ChEBI" id="CHEBI:30616"/>
        <dbReference type="ChEBI" id="CHEBI:43474"/>
        <dbReference type="ChEBI" id="CHEBI:456216"/>
        <dbReference type="EC" id="3.6.4.12"/>
    </reaction>
</comment>